<dbReference type="Pfam" id="PF01225">
    <property type="entry name" value="Mur_ligase"/>
    <property type="match status" value="1"/>
</dbReference>
<dbReference type="STRING" id="1618578.UV74_C0013G0275"/>
<dbReference type="GO" id="GO:0005524">
    <property type="term" value="F:ATP binding"/>
    <property type="evidence" value="ECO:0007669"/>
    <property type="project" value="UniProtKB-UniRule"/>
</dbReference>
<dbReference type="GO" id="GO:0004326">
    <property type="term" value="F:tetrahydrofolylpolyglutamate synthase activity"/>
    <property type="evidence" value="ECO:0007669"/>
    <property type="project" value="InterPro"/>
</dbReference>
<evidence type="ECO:0000259" key="18">
    <source>
        <dbReference type="Pfam" id="PF08245"/>
    </source>
</evidence>
<comment type="subcellular location">
    <subcellularLocation>
        <location evidence="1 14 15">Cytoplasm</location>
    </subcellularLocation>
</comment>
<feature type="domain" description="Mur ligase C-terminal" evidence="17">
    <location>
        <begin position="768"/>
        <end position="886"/>
    </location>
</feature>
<dbReference type="InterPro" id="IPR035911">
    <property type="entry name" value="MurE/MurF_N"/>
</dbReference>
<evidence type="ECO:0000259" key="17">
    <source>
        <dbReference type="Pfam" id="PF02875"/>
    </source>
</evidence>
<evidence type="ECO:0000256" key="6">
    <source>
        <dbReference type="ARBA" id="ARBA00022618"/>
    </source>
</evidence>
<dbReference type="GO" id="GO:0051301">
    <property type="term" value="P:cell division"/>
    <property type="evidence" value="ECO:0007669"/>
    <property type="project" value="UniProtKB-KW"/>
</dbReference>
<dbReference type="InterPro" id="IPR005761">
    <property type="entry name" value="UDP-N-AcMur-Glu-dNH2Pim_ligase"/>
</dbReference>
<dbReference type="InterPro" id="IPR013221">
    <property type="entry name" value="Mur_ligase_cen"/>
</dbReference>
<evidence type="ECO:0000313" key="20">
    <source>
        <dbReference type="Proteomes" id="UP000034090"/>
    </source>
</evidence>
<evidence type="ECO:0000256" key="10">
    <source>
        <dbReference type="ARBA" id="ARBA00022984"/>
    </source>
</evidence>
<feature type="binding site" evidence="14">
    <location>
        <begin position="573"/>
        <end position="579"/>
    </location>
    <ligand>
        <name>ATP</name>
        <dbReference type="ChEBI" id="CHEBI:30616"/>
    </ligand>
</feature>
<dbReference type="GO" id="GO:0009252">
    <property type="term" value="P:peptidoglycan biosynthetic process"/>
    <property type="evidence" value="ECO:0007669"/>
    <property type="project" value="UniProtKB-UniRule"/>
</dbReference>
<keyword evidence="12 14" id="KW-0961">Cell wall biogenesis/degradation</keyword>
<organism evidence="19 20">
    <name type="scientific">Candidatus Woesebacteria bacterium GW2011_GWB1_43_14</name>
    <dbReference type="NCBI Taxonomy" id="1618578"/>
    <lineage>
        <taxon>Bacteria</taxon>
        <taxon>Candidatus Woeseibacteriota</taxon>
    </lineage>
</organism>
<keyword evidence="11 14" id="KW-0131">Cell cycle</keyword>
<accession>A0A0G1GE62</accession>
<dbReference type="PANTHER" id="PTHR43692:SF1">
    <property type="entry name" value="UDP-N-ACETYLMURAMOYLALANINE--D-GLUTAMATE LIGASE"/>
    <property type="match status" value="1"/>
</dbReference>
<feature type="binding site" evidence="13">
    <location>
        <position position="184"/>
    </location>
    <ligand>
        <name>UDP-N-acetyl-alpha-D-muramoyl-L-alanyl-D-glutamate</name>
        <dbReference type="ChEBI" id="CHEBI:83900"/>
    </ligand>
</feature>
<comment type="similarity">
    <text evidence="3 13">Belongs to the MurCDEF family. MurE subfamily.</text>
</comment>
<comment type="catalytic activity">
    <reaction evidence="14 15">
        <text>UDP-N-acetyl-alpha-D-muramoyl-L-alanine + D-glutamate + ATP = UDP-N-acetyl-alpha-D-muramoyl-L-alanyl-D-glutamate + ADP + phosphate + H(+)</text>
        <dbReference type="Rhea" id="RHEA:16429"/>
        <dbReference type="ChEBI" id="CHEBI:15378"/>
        <dbReference type="ChEBI" id="CHEBI:29986"/>
        <dbReference type="ChEBI" id="CHEBI:30616"/>
        <dbReference type="ChEBI" id="CHEBI:43474"/>
        <dbReference type="ChEBI" id="CHEBI:83898"/>
        <dbReference type="ChEBI" id="CHEBI:83900"/>
        <dbReference type="ChEBI" id="CHEBI:456216"/>
        <dbReference type="EC" id="6.3.2.9"/>
    </reaction>
</comment>
<dbReference type="NCBIfam" id="TIGR01087">
    <property type="entry name" value="murD"/>
    <property type="match status" value="1"/>
</dbReference>
<feature type="binding site" evidence="13">
    <location>
        <position position="182"/>
    </location>
    <ligand>
        <name>UDP-N-acetyl-alpha-D-muramoyl-L-alanyl-D-glutamate</name>
        <dbReference type="ChEBI" id="CHEBI:83900"/>
    </ligand>
</feature>
<dbReference type="GO" id="GO:0071555">
    <property type="term" value="P:cell wall organization"/>
    <property type="evidence" value="ECO:0007669"/>
    <property type="project" value="UniProtKB-KW"/>
</dbReference>
<keyword evidence="4 14" id="KW-0963">Cytoplasm</keyword>
<comment type="function">
    <text evidence="13">Catalyzes the addition of an amino acid to the nucleotide precursor UDP-N-acetylmuramoyl-L-alanyl-D-glutamate (UMAG) in the biosynthesis of bacterial cell-wall peptidoglycan.</text>
</comment>
<comment type="cofactor">
    <cofactor evidence="13">
        <name>Mg(2+)</name>
        <dbReference type="ChEBI" id="CHEBI:18420"/>
    </cofactor>
</comment>
<dbReference type="GO" id="GO:0008360">
    <property type="term" value="P:regulation of cell shape"/>
    <property type="evidence" value="ECO:0007669"/>
    <property type="project" value="UniProtKB-KW"/>
</dbReference>
<proteinExistence type="inferred from homology"/>
<dbReference type="Gene3D" id="3.40.1190.10">
    <property type="entry name" value="Mur-like, catalytic domain"/>
    <property type="match status" value="2"/>
</dbReference>
<feature type="domain" description="Mur ligase N-terminal catalytic" evidence="16">
    <location>
        <begin position="14"/>
        <end position="91"/>
    </location>
</feature>
<evidence type="ECO:0000256" key="9">
    <source>
        <dbReference type="ARBA" id="ARBA00022960"/>
    </source>
</evidence>
<dbReference type="HAMAP" id="MF_00639">
    <property type="entry name" value="MurD"/>
    <property type="match status" value="1"/>
</dbReference>
<comment type="PTM">
    <text evidence="13">Carboxylation is probably crucial for Mg(2+) binding and, consequently, for the gamma-phosphate positioning of ATP.</text>
</comment>
<evidence type="ECO:0000256" key="4">
    <source>
        <dbReference type="ARBA" id="ARBA00022490"/>
    </source>
</evidence>
<name>A0A0G1GE62_9BACT</name>
<dbReference type="SUPFAM" id="SSF51984">
    <property type="entry name" value="MurCD N-terminal domain"/>
    <property type="match status" value="1"/>
</dbReference>
<dbReference type="InterPro" id="IPR018109">
    <property type="entry name" value="Folylpolyglutamate_synth_CS"/>
</dbReference>
<feature type="binding site" evidence="13">
    <location>
        <position position="21"/>
    </location>
    <ligand>
        <name>UDP-N-acetyl-alpha-D-muramoyl-L-alanyl-D-glutamate</name>
        <dbReference type="ChEBI" id="CHEBI:83900"/>
    </ligand>
</feature>
<evidence type="ECO:0000256" key="15">
    <source>
        <dbReference type="RuleBase" id="RU003664"/>
    </source>
</evidence>
<dbReference type="Gene3D" id="3.40.50.720">
    <property type="entry name" value="NAD(P)-binding Rossmann-like Domain"/>
    <property type="match status" value="1"/>
</dbReference>
<dbReference type="SUPFAM" id="SSF63418">
    <property type="entry name" value="MurE/MurF N-terminal domain"/>
    <property type="match status" value="1"/>
</dbReference>
<feature type="modified residue" description="N6-carboxylysine" evidence="13">
    <location>
        <position position="216"/>
    </location>
</feature>
<reference evidence="19 20" key="1">
    <citation type="journal article" date="2015" name="Nature">
        <title>rRNA introns, odd ribosomes, and small enigmatic genomes across a large radiation of phyla.</title>
        <authorList>
            <person name="Brown C.T."/>
            <person name="Hug L.A."/>
            <person name="Thomas B.C."/>
            <person name="Sharon I."/>
            <person name="Castelle C.J."/>
            <person name="Singh A."/>
            <person name="Wilkins M.J."/>
            <person name="Williams K.H."/>
            <person name="Banfield J.F."/>
        </authorList>
    </citation>
    <scope>NUCLEOTIDE SEQUENCE [LARGE SCALE GENOMIC DNA]</scope>
</reference>
<evidence type="ECO:0000256" key="8">
    <source>
        <dbReference type="ARBA" id="ARBA00022840"/>
    </source>
</evidence>
<dbReference type="HAMAP" id="MF_00208">
    <property type="entry name" value="MurE"/>
    <property type="match status" value="1"/>
</dbReference>
<dbReference type="UniPathway" id="UPA00219"/>
<evidence type="ECO:0000256" key="1">
    <source>
        <dbReference type="ARBA" id="ARBA00004496"/>
    </source>
</evidence>
<comment type="caution">
    <text evidence="19">The sequence shown here is derived from an EMBL/GenBank/DDBJ whole genome shotgun (WGS) entry which is preliminary data.</text>
</comment>
<evidence type="ECO:0000256" key="7">
    <source>
        <dbReference type="ARBA" id="ARBA00022741"/>
    </source>
</evidence>
<dbReference type="GO" id="GO:0005737">
    <property type="term" value="C:cytoplasm"/>
    <property type="evidence" value="ECO:0007669"/>
    <property type="project" value="UniProtKB-SubCell"/>
</dbReference>
<protein>
    <recommendedName>
        <fullName evidence="13 14">Multifunctional fusion protein</fullName>
    </recommendedName>
    <domain>
        <recommendedName>
            <fullName evidence="14">UDP-N-acetylmuramoylalanine--D-glutamate ligase</fullName>
            <ecNumber evidence="14">6.3.2.9</ecNumber>
        </recommendedName>
        <alternativeName>
            <fullName evidence="14">D-glutamic acid-adding enzyme</fullName>
        </alternativeName>
        <alternativeName>
            <fullName evidence="14">UDP-N-acetylmuramoyl-L-alanyl-D-glutamate synthetase</fullName>
        </alternativeName>
    </domain>
    <domain>
        <recommendedName>
            <fullName evidence="13">UDP-N-acetylmuramyl-tripeptide synthetase</fullName>
            <ecNumber evidence="13">6.3.2.-</ecNumber>
        </recommendedName>
        <alternativeName>
            <fullName evidence="13">UDP-MurNAc-tripeptide synthetase</fullName>
        </alternativeName>
    </domain>
</protein>
<keyword evidence="9 14" id="KW-0133">Cell shape</keyword>
<evidence type="ECO:0000259" key="16">
    <source>
        <dbReference type="Pfam" id="PF01225"/>
    </source>
</evidence>
<dbReference type="Proteomes" id="UP000034090">
    <property type="component" value="Unassembled WGS sequence"/>
</dbReference>
<dbReference type="EC" id="6.3.2.9" evidence="14"/>
<dbReference type="Gene3D" id="3.40.1390.10">
    <property type="entry name" value="MurE/MurF, N-terminal domain"/>
    <property type="match status" value="1"/>
</dbReference>
<gene>
    <name evidence="14" type="primary">murD</name>
    <name evidence="13" type="synonym">murE</name>
    <name evidence="19" type="ORF">UV74_C0013G0275</name>
</gene>
<dbReference type="SUPFAM" id="SSF53623">
    <property type="entry name" value="MurD-like peptide ligases, catalytic domain"/>
    <property type="match status" value="2"/>
</dbReference>
<evidence type="ECO:0000256" key="11">
    <source>
        <dbReference type="ARBA" id="ARBA00023306"/>
    </source>
</evidence>
<dbReference type="PROSITE" id="PS01011">
    <property type="entry name" value="FOLYLPOLYGLU_SYNT_1"/>
    <property type="match status" value="1"/>
</dbReference>
<evidence type="ECO:0000313" key="19">
    <source>
        <dbReference type="EMBL" id="KKS97153.1"/>
    </source>
</evidence>
<evidence type="ECO:0000256" key="2">
    <source>
        <dbReference type="ARBA" id="ARBA00004752"/>
    </source>
</evidence>
<dbReference type="InterPro" id="IPR004101">
    <property type="entry name" value="Mur_ligase_C"/>
</dbReference>
<keyword evidence="5 14" id="KW-0436">Ligase</keyword>
<dbReference type="InterPro" id="IPR005762">
    <property type="entry name" value="MurD"/>
</dbReference>
<dbReference type="SUPFAM" id="SSF53244">
    <property type="entry name" value="MurD-like peptide ligases, peptide-binding domain"/>
    <property type="match status" value="2"/>
</dbReference>
<dbReference type="InterPro" id="IPR036565">
    <property type="entry name" value="Mur-like_cat_sf"/>
</dbReference>
<dbReference type="GO" id="GO:0008764">
    <property type="term" value="F:UDP-N-acetylmuramoylalanine-D-glutamate ligase activity"/>
    <property type="evidence" value="ECO:0007669"/>
    <property type="project" value="UniProtKB-UniRule"/>
</dbReference>
<dbReference type="Pfam" id="PF08245">
    <property type="entry name" value="Mur_ligase_M"/>
    <property type="match status" value="2"/>
</dbReference>
<comment type="caution">
    <text evidence="13">Lacks conserved residue(s) required for the propagation of feature annotation.</text>
</comment>
<keyword evidence="10 14" id="KW-0573">Peptidoglycan synthesis</keyword>
<dbReference type="Gene3D" id="3.90.190.20">
    <property type="entry name" value="Mur ligase, C-terminal domain"/>
    <property type="match status" value="2"/>
</dbReference>
<dbReference type="AlphaFoldDB" id="A0A0G1GE62"/>
<feature type="domain" description="Mur ligase central" evidence="18">
    <location>
        <begin position="103"/>
        <end position="253"/>
    </location>
</feature>
<comment type="pathway">
    <text evidence="2 14 15">Cell wall biogenesis; peptidoglycan biosynthesis.</text>
</comment>
<keyword evidence="13" id="KW-0460">Magnesium</keyword>
<dbReference type="Pfam" id="PF21799">
    <property type="entry name" value="MurD-like_N"/>
    <property type="match status" value="1"/>
</dbReference>
<sequence>MIIDTQLKRFPFQVSGIADNSRDVRKGYLFVAIKGLTVDAHQFIPEAVKRGATVVVGEKDFNDLNISPKKARYIKVTDSRKALSLLASAWYGNPANKLRLIGVTGTDGKTTTASMIWWILQKSGLKVGLISTVSAKIGNKEYDTGFHVTNPEPLALQRFLKKMVDSGCEYAVLEVTSHGLDQKRVYGINFDVGVLTNITHEHLDYHKTFDAYRRAKLKLFKNSKVAVLNKNDKNSNWVRKNIGAKTIFYKPDLMAKVFTETHNQENAAAAIAVARYINVSKKEILSALNCFPGVEGRMQEVKNNKGIKIIIDFAHTPNSLKCVLINLRKSSKGKLISVFGCAGERDSAKRKIMGGLSASIADLSIFTAEDPRSEKIKDILLEMEKGVLRKNIDKYLSFPERGDAIYYAINSVAKKGDTVIICGKGHEKSMSYYGVEYPWSDKVAVLSALEGKSKRIPWRENIYKGKNVAILGLGLEGKDLANYLVKIGANVTIRDQKPENELDLSKIPSEKIRFMCGSKYLVGLNQHEFIFRSPGIYRYKKELVYAEKKGVVISSAIKLFFDFCSARIIGVTGTKGKGTTSTLVYQIIKNSGKDVYLAGNIGRPCLNLLSELRADSWVVLELSSFQLIDLEKSPHISVVLNITSDHMDWHKNLREYRESKKNIVKYQTSKDYSVINADYHSSKVFSQNTFAKLYYFSRNKKVCGAYVTGDSIYLNFGEKILIGNIKKLLLRGKHNLENITAAICAAYLSEAEVQEIKNTIFEFKGLEHRLELVRKIKGVSFYNDSFSTNPQTTVAAVDSFKESLTLILGGYNKGLDYGTLIKKISKAKNLKNIILIGDLSTDLNKLLLKSNFKGKIIELKRASMRKIIRNCFKITDPGGVVLLSPAAASFDMFKDYKDRGEKFKSTVSKFNF</sequence>
<dbReference type="InterPro" id="IPR036615">
    <property type="entry name" value="Mur_ligase_C_dom_sf"/>
</dbReference>
<dbReference type="Pfam" id="PF02875">
    <property type="entry name" value="Mur_ligase_C"/>
    <property type="match status" value="2"/>
</dbReference>
<evidence type="ECO:0000256" key="3">
    <source>
        <dbReference type="ARBA" id="ARBA00005898"/>
    </source>
</evidence>
<evidence type="ECO:0000256" key="13">
    <source>
        <dbReference type="HAMAP-Rule" id="MF_00208"/>
    </source>
</evidence>
<evidence type="ECO:0000256" key="5">
    <source>
        <dbReference type="ARBA" id="ARBA00022598"/>
    </source>
</evidence>
<feature type="domain" description="Mur ligase C-terminal" evidence="17">
    <location>
        <begin position="296"/>
        <end position="425"/>
    </location>
</feature>
<dbReference type="PATRIC" id="fig|1618578.3.peg.626"/>
<feature type="binding site" evidence="13">
    <location>
        <position position="176"/>
    </location>
    <ligand>
        <name>UDP-N-acetyl-alpha-D-muramoyl-L-alanyl-D-glutamate</name>
        <dbReference type="ChEBI" id="CHEBI:83900"/>
    </ligand>
</feature>
<dbReference type="PANTHER" id="PTHR43692">
    <property type="entry name" value="UDP-N-ACETYLMURAMOYLALANINE--D-GLUTAMATE LIGASE"/>
    <property type="match status" value="1"/>
</dbReference>
<evidence type="ECO:0000256" key="14">
    <source>
        <dbReference type="HAMAP-Rule" id="MF_00639"/>
    </source>
</evidence>
<dbReference type="InterPro" id="IPR000713">
    <property type="entry name" value="Mur_ligase_N"/>
</dbReference>
<dbReference type="EMBL" id="LCFQ01000013">
    <property type="protein sequence ID" value="KKS97153.1"/>
    <property type="molecule type" value="Genomic_DNA"/>
</dbReference>
<dbReference type="EC" id="6.3.2.-" evidence="13"/>
<feature type="binding site" evidence="13">
    <location>
        <begin position="105"/>
        <end position="111"/>
    </location>
    <ligand>
        <name>ATP</name>
        <dbReference type="ChEBI" id="CHEBI:30616"/>
    </ligand>
</feature>
<keyword evidence="8 14" id="KW-0067">ATP-binding</keyword>
<keyword evidence="7 14" id="KW-0547">Nucleotide-binding</keyword>
<keyword evidence="6 14" id="KW-0132">Cell division</keyword>
<evidence type="ECO:0000256" key="12">
    <source>
        <dbReference type="ARBA" id="ARBA00023316"/>
    </source>
</evidence>
<comment type="function">
    <text evidence="14 15">Cell wall formation. Catalyzes the addition of glutamate to the nucleotide precursor UDP-N-acetylmuramoyl-L-alanine (UMA).</text>
</comment>
<dbReference type="GO" id="GO:0000287">
    <property type="term" value="F:magnesium ion binding"/>
    <property type="evidence" value="ECO:0007669"/>
    <property type="project" value="UniProtKB-UniRule"/>
</dbReference>
<feature type="domain" description="Mur ligase central" evidence="18">
    <location>
        <begin position="571"/>
        <end position="746"/>
    </location>
</feature>